<dbReference type="GO" id="GO:0005840">
    <property type="term" value="C:ribosome"/>
    <property type="evidence" value="ECO:0007669"/>
    <property type="project" value="UniProtKB-KW"/>
</dbReference>
<protein>
    <submittedName>
        <fullName evidence="2">Ribosomal protein S12 methylthiotransferase accessory factor</fullName>
    </submittedName>
</protein>
<dbReference type="InterPro" id="IPR003776">
    <property type="entry name" value="YcaO-like_dom"/>
</dbReference>
<keyword evidence="3" id="KW-1185">Reference proteome</keyword>
<dbReference type="EMBL" id="JADOUF010000001">
    <property type="protein sequence ID" value="MBG6136831.1"/>
    <property type="molecule type" value="Genomic_DNA"/>
</dbReference>
<keyword evidence="2" id="KW-0689">Ribosomal protein</keyword>
<dbReference type="Pfam" id="PF02624">
    <property type="entry name" value="YcaO"/>
    <property type="match status" value="1"/>
</dbReference>
<comment type="caution">
    <text evidence="2">The sequence shown here is derived from an EMBL/GenBank/DDBJ whole genome shotgun (WGS) entry which is preliminary data.</text>
</comment>
<feature type="domain" description="YcaO" evidence="1">
    <location>
        <begin position="65"/>
        <end position="436"/>
    </location>
</feature>
<dbReference type="Proteomes" id="UP000622552">
    <property type="component" value="Unassembled WGS sequence"/>
</dbReference>
<dbReference type="PANTHER" id="PTHR37809">
    <property type="entry name" value="RIBOSOMAL PROTEIN S12 METHYLTHIOTRANSFERASE ACCESSORY FACTOR YCAO"/>
    <property type="match status" value="1"/>
</dbReference>
<proteinExistence type="predicted"/>
<gene>
    <name evidence="2" type="ORF">IW245_003025</name>
</gene>
<dbReference type="RefSeq" id="WP_203787567.1">
    <property type="nucleotide sequence ID" value="NZ_BONS01000016.1"/>
</dbReference>
<evidence type="ECO:0000259" key="1">
    <source>
        <dbReference type="PROSITE" id="PS51664"/>
    </source>
</evidence>
<dbReference type="InterPro" id="IPR027624">
    <property type="entry name" value="TOMM_cyclo_SagD"/>
</dbReference>
<accession>A0A8J7GTC8</accession>
<keyword evidence="2" id="KW-0687">Ribonucleoprotein</keyword>
<sequence>MLVGGLESLVSPYGLVGQVARLSIADGEPRFPVVSGSVGNLGAVLDMQVGLAAHDPGMGNIDGAGGDLDPERAAFLAIAESLERYSSCAWRPERMVWASAHDLGVDLSRWPACSPAELADPDSTLLAPDPDGPMRWVEGWSLTHDRPTYVPALLAWLKNPPQSRAERFAHMVSTGCATHTDPVAAVVGGLLEVVERDAITLAWLHRLRLPRLEVRPGELSADQEAAVARGTVQHLRMELFDATTDLGIPVVYGLQLADHDPALAQLVSATCDPDPGRAVAKLYREATSVRIALRSMIATGARDYAGDSISVVAGALRMGRREQRSRFGFLLDGDRPTHSLADLPRPPSTAPVAVLRWLLERLTARGCEVIVVDLTTDEAAQAGSTVVHVLVPELMPLSFDPHARYLAHRRLYDGPARMGHPVLVEEELNRDPQPFA</sequence>
<reference evidence="2" key="1">
    <citation type="submission" date="2020-11" db="EMBL/GenBank/DDBJ databases">
        <title>Sequencing the genomes of 1000 actinobacteria strains.</title>
        <authorList>
            <person name="Klenk H.-P."/>
        </authorList>
    </citation>
    <scope>NUCLEOTIDE SEQUENCE</scope>
    <source>
        <strain evidence="2">DSM 45356</strain>
    </source>
</reference>
<dbReference type="NCBIfam" id="TIGR03604">
    <property type="entry name" value="TOMM_cyclo_SagD"/>
    <property type="match status" value="1"/>
</dbReference>
<dbReference type="PROSITE" id="PS51664">
    <property type="entry name" value="YCAO"/>
    <property type="match status" value="1"/>
</dbReference>
<dbReference type="Gene3D" id="3.30.40.250">
    <property type="match status" value="1"/>
</dbReference>
<evidence type="ECO:0000313" key="2">
    <source>
        <dbReference type="EMBL" id="MBG6136831.1"/>
    </source>
</evidence>
<name>A0A8J7GTC8_9ACTN</name>
<evidence type="ECO:0000313" key="3">
    <source>
        <dbReference type="Proteomes" id="UP000622552"/>
    </source>
</evidence>
<dbReference type="AlphaFoldDB" id="A0A8J7GTC8"/>
<organism evidence="2 3">
    <name type="scientific">Longispora fulva</name>
    <dbReference type="NCBI Taxonomy" id="619741"/>
    <lineage>
        <taxon>Bacteria</taxon>
        <taxon>Bacillati</taxon>
        <taxon>Actinomycetota</taxon>
        <taxon>Actinomycetes</taxon>
        <taxon>Micromonosporales</taxon>
        <taxon>Micromonosporaceae</taxon>
        <taxon>Longispora</taxon>
    </lineage>
</organism>
<dbReference type="PANTHER" id="PTHR37809:SF1">
    <property type="entry name" value="RIBOSOMAL PROTEIN S12 METHYLTHIOTRANSFERASE ACCESSORY FACTOR YCAO"/>
    <property type="match status" value="1"/>
</dbReference>
<dbReference type="Gene3D" id="3.30.1330.230">
    <property type="match status" value="1"/>
</dbReference>
<dbReference type="Gene3D" id="3.30.160.660">
    <property type="match status" value="1"/>
</dbReference>